<dbReference type="SUPFAM" id="SSF54928">
    <property type="entry name" value="RNA-binding domain, RBD"/>
    <property type="match status" value="2"/>
</dbReference>
<dbReference type="Proteomes" id="UP000663760">
    <property type="component" value="Chromosome 6"/>
</dbReference>
<evidence type="ECO:0000256" key="2">
    <source>
        <dbReference type="ARBA" id="ARBA00022884"/>
    </source>
</evidence>
<dbReference type="AlphaFoldDB" id="A0A7I8KHH2"/>
<dbReference type="PANTHER" id="PTHR24012">
    <property type="entry name" value="RNA BINDING PROTEIN"/>
    <property type="match status" value="1"/>
</dbReference>
<accession>A0A7I8KHH2</accession>
<feature type="domain" description="RRM" evidence="4">
    <location>
        <begin position="103"/>
        <end position="147"/>
    </location>
</feature>
<evidence type="ECO:0000313" key="5">
    <source>
        <dbReference type="EMBL" id="CAA7397267.1"/>
    </source>
</evidence>
<evidence type="ECO:0000259" key="4">
    <source>
        <dbReference type="PROSITE" id="PS50102"/>
    </source>
</evidence>
<keyword evidence="6" id="KW-1185">Reference proteome</keyword>
<name>A0A7I8KHH2_SPIIN</name>
<dbReference type="Gene3D" id="3.30.70.330">
    <property type="match status" value="4"/>
</dbReference>
<proteinExistence type="predicted"/>
<feature type="domain" description="RRM" evidence="4">
    <location>
        <begin position="15"/>
        <end position="93"/>
    </location>
</feature>
<feature type="domain" description="RRM" evidence="4">
    <location>
        <begin position="165"/>
        <end position="242"/>
    </location>
</feature>
<dbReference type="InterPro" id="IPR000504">
    <property type="entry name" value="RRM_dom"/>
</dbReference>
<evidence type="ECO:0000313" key="6">
    <source>
        <dbReference type="Proteomes" id="UP000663760"/>
    </source>
</evidence>
<dbReference type="GO" id="GO:0003723">
    <property type="term" value="F:RNA binding"/>
    <property type="evidence" value="ECO:0007669"/>
    <property type="project" value="UniProtKB-UniRule"/>
</dbReference>
<dbReference type="EMBL" id="LR746269">
    <property type="protein sequence ID" value="CAA7397267.1"/>
    <property type="molecule type" value="Genomic_DNA"/>
</dbReference>
<dbReference type="InterPro" id="IPR012677">
    <property type="entry name" value="Nucleotide-bd_a/b_plait_sf"/>
</dbReference>
<evidence type="ECO:0000256" key="3">
    <source>
        <dbReference type="PROSITE-ProRule" id="PRU00176"/>
    </source>
</evidence>
<sequence length="407" mass="44778">MVGGVVAPLVSPVTATLYVGDLDDGVNEVHLSAAFSGCGNISSIRVCRDWRTGSSLRYAYVNFYSRSNAEKALKSLNHTPLLGKPMRIMWSLRNPILRKTGEANVFVKNLDPSVDGAKLEEMFGKYGMVLSCKVATDDGRSKGFGYVAKFVRKSMRQPPDFPKFSTLFIKNLDDDITDESLLERFSEFGEVRKAHVVRDGAGSSKGFGYLSFEWPEDSKKAIQAMNGTQFGSKTVYVGKALTRAEREKALTQGSEGSKNTKCSHLPSVLNSAIFVKNLHVSVDDQALREIFSGCGRIRSATVALDGKGVSRGFGFVGFSGPHEAAKAISTLNGAVYLGRRLHVAIAQRKEDLQRAMQLRFPKVKAPMVEGMRPQSHPPWMLKSYGLGCFQKNQAFLVQRYLLGLRTP</sequence>
<dbReference type="InterPro" id="IPR035979">
    <property type="entry name" value="RBD_domain_sf"/>
</dbReference>
<organism evidence="5 6">
    <name type="scientific">Spirodela intermedia</name>
    <name type="common">Intermediate duckweed</name>
    <dbReference type="NCBI Taxonomy" id="51605"/>
    <lineage>
        <taxon>Eukaryota</taxon>
        <taxon>Viridiplantae</taxon>
        <taxon>Streptophyta</taxon>
        <taxon>Embryophyta</taxon>
        <taxon>Tracheophyta</taxon>
        <taxon>Spermatophyta</taxon>
        <taxon>Magnoliopsida</taxon>
        <taxon>Liliopsida</taxon>
        <taxon>Araceae</taxon>
        <taxon>Lemnoideae</taxon>
        <taxon>Spirodela</taxon>
    </lineage>
</organism>
<dbReference type="InterPro" id="IPR003954">
    <property type="entry name" value="RRM_euk-type"/>
</dbReference>
<dbReference type="OrthoDB" id="19742at2759"/>
<protein>
    <recommendedName>
        <fullName evidence="4">RRM domain-containing protein</fullName>
    </recommendedName>
</protein>
<keyword evidence="2 3" id="KW-0694">RNA-binding</keyword>
<dbReference type="Pfam" id="PF00076">
    <property type="entry name" value="RRM_1"/>
    <property type="match status" value="4"/>
</dbReference>
<dbReference type="SMART" id="SM00361">
    <property type="entry name" value="RRM_1"/>
    <property type="match status" value="2"/>
</dbReference>
<evidence type="ECO:0000256" key="1">
    <source>
        <dbReference type="ARBA" id="ARBA00022737"/>
    </source>
</evidence>
<reference evidence="5" key="1">
    <citation type="submission" date="2020-02" db="EMBL/GenBank/DDBJ databases">
        <authorList>
            <person name="Scholz U."/>
            <person name="Mascher M."/>
            <person name="Fiebig A."/>
        </authorList>
    </citation>
    <scope>NUCLEOTIDE SEQUENCE</scope>
</reference>
<keyword evidence="1" id="KW-0677">Repeat</keyword>
<dbReference type="SMART" id="SM00360">
    <property type="entry name" value="RRM"/>
    <property type="match status" value="4"/>
</dbReference>
<feature type="domain" description="RRM" evidence="4">
    <location>
        <begin position="271"/>
        <end position="348"/>
    </location>
</feature>
<dbReference type="PROSITE" id="PS50102">
    <property type="entry name" value="RRM"/>
    <property type="match status" value="4"/>
</dbReference>
<gene>
    <name evidence="5" type="ORF">SI8410_06007932</name>
</gene>